<evidence type="ECO:0000313" key="2">
    <source>
        <dbReference type="WBParaSite" id="PSAMB.scaffold7000size8447.g29589.t1"/>
    </source>
</evidence>
<proteinExistence type="predicted"/>
<sequence length="498" mass="57621">MMEDVAKIDLSLLAPWQKFDVTYFFVLSRLSFHLKPGVVPKRPLTELDKKNKAVDKKWLYLPQRASAEPLYLPYRHGGMNLLPLSLLADIAQMVHALRLLTSNDPSTWQLSLNTLNTVVKKKIRREVEEEDVSEYLNGSTSGVFCVKTSDTTSMWTHLRSATRRLRSKINVCWQHSEGSVSLLLDGAMVSRTQVESQLHDAVRAHYLHRLLAKPDQGKVFKVTAETSAANHFMRAGNFTRFAEWRFIHRARLGVVPLNGCRRFGMGDKRCRRCGQADETLPHVLNHCRQHFPTMTRRHNAILDRLVKAMKMPPWTTIHCNQRELGQTHLQNQEVRLAPHQWQEPHCPLNTLHHPGRVNDSTHHRQLLRTRPTAPPRHHSWNSHMGWAMVQRGKAIICNADRVGLKAAKRKVRPIRHWIQRILGLSLLPVHLVKSIWTDVLRHPPQDRGCGEYLPAMRHFVKSFEKIWLVDNVRINLWNHYDNEGCRTTNAVEGYHSMI</sequence>
<dbReference type="AlphaFoldDB" id="A0A914X9M3"/>
<dbReference type="WBParaSite" id="PSAMB.scaffold7000size8447.g29589.t1">
    <property type="protein sequence ID" value="PSAMB.scaffold7000size8447.g29589.t1"/>
    <property type="gene ID" value="PSAMB.scaffold7000size8447.g29589"/>
</dbReference>
<dbReference type="Proteomes" id="UP000887566">
    <property type="component" value="Unplaced"/>
</dbReference>
<name>A0A914X9M3_9BILA</name>
<evidence type="ECO:0000313" key="1">
    <source>
        <dbReference type="Proteomes" id="UP000887566"/>
    </source>
</evidence>
<reference evidence="2" key="1">
    <citation type="submission" date="2022-11" db="UniProtKB">
        <authorList>
            <consortium name="WormBaseParasite"/>
        </authorList>
    </citation>
    <scope>IDENTIFICATION</scope>
</reference>
<accession>A0A914X9M3</accession>
<protein>
    <submittedName>
        <fullName evidence="2">Reverse transcriptase</fullName>
    </submittedName>
</protein>
<keyword evidence="1" id="KW-1185">Reference proteome</keyword>
<organism evidence="1 2">
    <name type="scientific">Plectus sambesii</name>
    <dbReference type="NCBI Taxonomy" id="2011161"/>
    <lineage>
        <taxon>Eukaryota</taxon>
        <taxon>Metazoa</taxon>
        <taxon>Ecdysozoa</taxon>
        <taxon>Nematoda</taxon>
        <taxon>Chromadorea</taxon>
        <taxon>Plectida</taxon>
        <taxon>Plectina</taxon>
        <taxon>Plectoidea</taxon>
        <taxon>Plectidae</taxon>
        <taxon>Plectus</taxon>
    </lineage>
</organism>